<keyword evidence="5" id="KW-0813">Transport</keyword>
<dbReference type="AlphaFoldDB" id="A0A0F7SN02"/>
<keyword evidence="10" id="KW-0653">Protein transport</keyword>
<keyword evidence="11" id="KW-1133">Transmembrane helix</keyword>
<evidence type="ECO:0000256" key="1">
    <source>
        <dbReference type="ARBA" id="ARBA00004585"/>
    </source>
</evidence>
<feature type="compositionally biased region" description="Low complexity" evidence="16">
    <location>
        <begin position="150"/>
        <end position="169"/>
    </location>
</feature>
<comment type="pathway">
    <text evidence="2">Protein modification; protein ubiquitination.</text>
</comment>
<keyword evidence="8" id="KW-0863">Zinc-finger</keyword>
<comment type="subunit">
    <text evidence="15">Component of the PEX2-PEX10-PEX12 retrotranslocation channel, composed of PEX2, PEX10 and PEX12.</text>
</comment>
<evidence type="ECO:0000259" key="17">
    <source>
        <dbReference type="Pfam" id="PF04757"/>
    </source>
</evidence>
<dbReference type="GO" id="GO:0005778">
    <property type="term" value="C:peroxisomal membrane"/>
    <property type="evidence" value="ECO:0007669"/>
    <property type="project" value="UniProtKB-SubCell"/>
</dbReference>
<keyword evidence="9" id="KW-0862">Zinc</keyword>
<evidence type="ECO:0000256" key="12">
    <source>
        <dbReference type="ARBA" id="ARBA00023136"/>
    </source>
</evidence>
<proteinExistence type="inferred from homology"/>
<dbReference type="InterPro" id="IPR017375">
    <property type="entry name" value="PEX12"/>
</dbReference>
<evidence type="ECO:0000256" key="10">
    <source>
        <dbReference type="ARBA" id="ARBA00022927"/>
    </source>
</evidence>
<evidence type="ECO:0000256" key="9">
    <source>
        <dbReference type="ARBA" id="ARBA00022833"/>
    </source>
</evidence>
<keyword evidence="6" id="KW-0812">Transmembrane</keyword>
<keyword evidence="7" id="KW-0479">Metal-binding</keyword>
<evidence type="ECO:0000256" key="7">
    <source>
        <dbReference type="ARBA" id="ARBA00022723"/>
    </source>
</evidence>
<protein>
    <recommendedName>
        <fullName evidence="4">Peroxisome assembly protein 12</fullName>
    </recommendedName>
    <alternativeName>
        <fullName evidence="14">Peroxin-12</fullName>
    </alternativeName>
</protein>
<evidence type="ECO:0000256" key="8">
    <source>
        <dbReference type="ARBA" id="ARBA00022771"/>
    </source>
</evidence>
<evidence type="ECO:0000256" key="6">
    <source>
        <dbReference type="ARBA" id="ARBA00022692"/>
    </source>
</evidence>
<reference evidence="18" key="1">
    <citation type="submission" date="2014-08" db="EMBL/GenBank/DDBJ databases">
        <authorList>
            <person name="Sharma Rahul"/>
            <person name="Thines Marco"/>
        </authorList>
    </citation>
    <scope>NUCLEOTIDE SEQUENCE</scope>
</reference>
<dbReference type="GO" id="GO:0004842">
    <property type="term" value="F:ubiquitin-protein transferase activity"/>
    <property type="evidence" value="ECO:0007669"/>
    <property type="project" value="TreeGrafter"/>
</dbReference>
<dbReference type="GO" id="GO:1990429">
    <property type="term" value="C:peroxisomal importomer complex"/>
    <property type="evidence" value="ECO:0007669"/>
    <property type="project" value="TreeGrafter"/>
</dbReference>
<dbReference type="GO" id="GO:0016562">
    <property type="term" value="P:protein import into peroxisome matrix, receptor recycling"/>
    <property type="evidence" value="ECO:0007669"/>
    <property type="project" value="UniProtKB-ARBA"/>
</dbReference>
<accession>A0A0F7SN02</accession>
<evidence type="ECO:0000256" key="14">
    <source>
        <dbReference type="ARBA" id="ARBA00029692"/>
    </source>
</evidence>
<name>A0A0F7SN02_PHARH</name>
<dbReference type="PANTHER" id="PTHR12888:SF0">
    <property type="entry name" value="PEROXISOME ASSEMBLY PROTEIN 12"/>
    <property type="match status" value="1"/>
</dbReference>
<evidence type="ECO:0000256" key="11">
    <source>
        <dbReference type="ARBA" id="ARBA00022989"/>
    </source>
</evidence>
<feature type="region of interest" description="Disordered" evidence="16">
    <location>
        <begin position="150"/>
        <end position="171"/>
    </location>
</feature>
<comment type="similarity">
    <text evidence="3">Belongs to the pex2/pex10/pex12 family.</text>
</comment>
<feature type="domain" description="Pex N-terminal" evidence="17">
    <location>
        <begin position="24"/>
        <end position="275"/>
    </location>
</feature>
<dbReference type="PANTHER" id="PTHR12888">
    <property type="entry name" value="PEROXISOME ASSEMBLY PROTEIN 12 PEROXIN-12"/>
    <property type="match status" value="1"/>
</dbReference>
<dbReference type="InterPro" id="IPR006845">
    <property type="entry name" value="Pex_N"/>
</dbReference>
<keyword evidence="12" id="KW-0472">Membrane</keyword>
<evidence type="ECO:0000256" key="4">
    <source>
        <dbReference type="ARBA" id="ARBA00018980"/>
    </source>
</evidence>
<evidence type="ECO:0000256" key="13">
    <source>
        <dbReference type="ARBA" id="ARBA00023140"/>
    </source>
</evidence>
<evidence type="ECO:0000256" key="5">
    <source>
        <dbReference type="ARBA" id="ARBA00022448"/>
    </source>
</evidence>
<evidence type="ECO:0000256" key="15">
    <source>
        <dbReference type="ARBA" id="ARBA00034505"/>
    </source>
</evidence>
<evidence type="ECO:0000256" key="3">
    <source>
        <dbReference type="ARBA" id="ARBA00008704"/>
    </source>
</evidence>
<evidence type="ECO:0000313" key="18">
    <source>
        <dbReference type="EMBL" id="CED83442.1"/>
    </source>
</evidence>
<dbReference type="GO" id="GO:0016874">
    <property type="term" value="F:ligase activity"/>
    <property type="evidence" value="ECO:0007669"/>
    <property type="project" value="UniProtKB-KW"/>
</dbReference>
<feature type="region of interest" description="Disordered" evidence="16">
    <location>
        <begin position="286"/>
        <end position="310"/>
    </location>
</feature>
<organism evidence="18">
    <name type="scientific">Phaffia rhodozyma</name>
    <name type="common">Yeast</name>
    <name type="synonym">Xanthophyllomyces dendrorhous</name>
    <dbReference type="NCBI Taxonomy" id="264483"/>
    <lineage>
        <taxon>Eukaryota</taxon>
        <taxon>Fungi</taxon>
        <taxon>Dikarya</taxon>
        <taxon>Basidiomycota</taxon>
        <taxon>Agaricomycotina</taxon>
        <taxon>Tremellomycetes</taxon>
        <taxon>Cystofilobasidiales</taxon>
        <taxon>Mrakiaceae</taxon>
        <taxon>Phaffia</taxon>
    </lineage>
</organism>
<keyword evidence="13" id="KW-0576">Peroxisome</keyword>
<dbReference type="GO" id="GO:0008270">
    <property type="term" value="F:zinc ion binding"/>
    <property type="evidence" value="ECO:0007669"/>
    <property type="project" value="UniProtKB-KW"/>
</dbReference>
<dbReference type="Pfam" id="PF04757">
    <property type="entry name" value="Pex2_Pex12"/>
    <property type="match status" value="1"/>
</dbReference>
<dbReference type="GO" id="GO:0006513">
    <property type="term" value="P:protein monoubiquitination"/>
    <property type="evidence" value="ECO:0007669"/>
    <property type="project" value="TreeGrafter"/>
</dbReference>
<dbReference type="EMBL" id="LN483142">
    <property type="protein sequence ID" value="CED83442.1"/>
    <property type="molecule type" value="Genomic_DNA"/>
</dbReference>
<evidence type="ECO:0000256" key="2">
    <source>
        <dbReference type="ARBA" id="ARBA00004906"/>
    </source>
</evidence>
<sequence>MEALDPNSTVSAQNHPSLFELLAQDQLRSLLQPAVLAHSYPRYLIPVVNRHEEFYALLMLLVERHHLLKHSASFSEHFYGLRRNRASLLPTSRWDTFDADHGGSKGRRRLQLSNQQILTSLLELVVLPYVGLKLHDRFLSMGGGADSSVLSPDSSDFSSSSDPSSSPPSRLQHLKSRARSLFLILYPWINLGTEVGRLVWSLSYLFGKSSYWRVESWMVGYIIGRITRDDIESPIPKRPTIFTPFISRSSILNRIPSPPSALPFLLLSLKFLEFYHSPTSPFQLLSSTSSSLDPSSKKHTPILPPPPRPMPSVEGARLLEGKKRGACPLCGLAWRAPTVAGRLGCWVYCWGCIWDEVGEKGKADPVSGEGWVTRETLRRVLI</sequence>
<evidence type="ECO:0000256" key="16">
    <source>
        <dbReference type="SAM" id="MobiDB-lite"/>
    </source>
</evidence>
<comment type="subcellular location">
    <subcellularLocation>
        <location evidence="1">Peroxisome membrane</location>
        <topology evidence="1">Multi-pass membrane protein</topology>
    </subcellularLocation>
</comment>
<keyword evidence="18" id="KW-0436">Ligase</keyword>